<reference evidence="2 3" key="1">
    <citation type="submission" date="2019-02" db="EMBL/GenBank/DDBJ databases">
        <title>Deep-cultivation of Planctomycetes and their phenomic and genomic characterization uncovers novel biology.</title>
        <authorList>
            <person name="Wiegand S."/>
            <person name="Jogler M."/>
            <person name="Boedeker C."/>
            <person name="Pinto D."/>
            <person name="Vollmers J."/>
            <person name="Rivas-Marin E."/>
            <person name="Kohn T."/>
            <person name="Peeters S.H."/>
            <person name="Heuer A."/>
            <person name="Rast P."/>
            <person name="Oberbeckmann S."/>
            <person name="Bunk B."/>
            <person name="Jeske O."/>
            <person name="Meyerdierks A."/>
            <person name="Storesund J.E."/>
            <person name="Kallscheuer N."/>
            <person name="Luecker S."/>
            <person name="Lage O.M."/>
            <person name="Pohl T."/>
            <person name="Merkel B.J."/>
            <person name="Hornburger P."/>
            <person name="Mueller R.-W."/>
            <person name="Bruemmer F."/>
            <person name="Labrenz M."/>
            <person name="Spormann A.M."/>
            <person name="Op den Camp H."/>
            <person name="Overmann J."/>
            <person name="Amann R."/>
            <person name="Jetten M.S.M."/>
            <person name="Mascher T."/>
            <person name="Medema M.H."/>
            <person name="Devos D.P."/>
            <person name="Kaster A.-K."/>
            <person name="Ovreas L."/>
            <person name="Rohde M."/>
            <person name="Galperin M.Y."/>
            <person name="Jogler C."/>
        </authorList>
    </citation>
    <scope>NUCLEOTIDE SEQUENCE [LARGE SCALE GENOMIC DNA]</scope>
    <source>
        <strain evidence="2 3">ETA_A8</strain>
    </source>
</reference>
<evidence type="ECO:0000313" key="2">
    <source>
        <dbReference type="EMBL" id="QDU27650.1"/>
    </source>
</evidence>
<accession>A0A517YBN4</accession>
<dbReference type="KEGG" id="aagg:ETAA8_27390"/>
<keyword evidence="1" id="KW-0812">Transmembrane</keyword>
<protein>
    <submittedName>
        <fullName evidence="2">Uncharacterized protein</fullName>
    </submittedName>
</protein>
<feature type="transmembrane region" description="Helical" evidence="1">
    <location>
        <begin position="6"/>
        <end position="29"/>
    </location>
</feature>
<keyword evidence="1" id="KW-0472">Membrane</keyword>
<organism evidence="2 3">
    <name type="scientific">Anatilimnocola aggregata</name>
    <dbReference type="NCBI Taxonomy" id="2528021"/>
    <lineage>
        <taxon>Bacteria</taxon>
        <taxon>Pseudomonadati</taxon>
        <taxon>Planctomycetota</taxon>
        <taxon>Planctomycetia</taxon>
        <taxon>Pirellulales</taxon>
        <taxon>Pirellulaceae</taxon>
        <taxon>Anatilimnocola</taxon>
    </lineage>
</organism>
<dbReference type="Proteomes" id="UP000315017">
    <property type="component" value="Chromosome"/>
</dbReference>
<evidence type="ECO:0000256" key="1">
    <source>
        <dbReference type="SAM" id="Phobius"/>
    </source>
</evidence>
<keyword evidence="1" id="KW-1133">Transmembrane helix</keyword>
<name>A0A517YBN4_9BACT</name>
<dbReference type="EMBL" id="CP036274">
    <property type="protein sequence ID" value="QDU27650.1"/>
    <property type="molecule type" value="Genomic_DNA"/>
</dbReference>
<dbReference type="RefSeq" id="WP_145088642.1">
    <property type="nucleotide sequence ID" value="NZ_CP036274.1"/>
</dbReference>
<dbReference type="AlphaFoldDB" id="A0A517YBN4"/>
<proteinExistence type="predicted"/>
<keyword evidence="3" id="KW-1185">Reference proteome</keyword>
<sequence length="88" mass="10096">MNQTSRAPLITAIVLLLLPLLYVGSYLALVVPQGRMVFKATEYFPGHEYLCRYRIDSDVILPALFWPLEQIDRKVRPEAWEITPAPLP</sequence>
<gene>
    <name evidence="2" type="ORF">ETAA8_27390</name>
</gene>
<evidence type="ECO:0000313" key="3">
    <source>
        <dbReference type="Proteomes" id="UP000315017"/>
    </source>
</evidence>